<dbReference type="Proteomes" id="UP000677054">
    <property type="component" value="Unassembled WGS sequence"/>
</dbReference>
<dbReference type="EMBL" id="CAJPEV010000352">
    <property type="protein sequence ID" value="CAG0884339.1"/>
    <property type="molecule type" value="Genomic_DNA"/>
</dbReference>
<organism evidence="2">
    <name type="scientific">Darwinula stevensoni</name>
    <dbReference type="NCBI Taxonomy" id="69355"/>
    <lineage>
        <taxon>Eukaryota</taxon>
        <taxon>Metazoa</taxon>
        <taxon>Ecdysozoa</taxon>
        <taxon>Arthropoda</taxon>
        <taxon>Crustacea</taxon>
        <taxon>Oligostraca</taxon>
        <taxon>Ostracoda</taxon>
        <taxon>Podocopa</taxon>
        <taxon>Podocopida</taxon>
        <taxon>Darwinulocopina</taxon>
        <taxon>Darwinuloidea</taxon>
        <taxon>Darwinulidae</taxon>
        <taxon>Darwinula</taxon>
    </lineage>
</organism>
<feature type="compositionally biased region" description="Basic and acidic residues" evidence="1">
    <location>
        <begin position="14"/>
        <end position="26"/>
    </location>
</feature>
<gene>
    <name evidence="2" type="ORF">DSTB1V02_LOCUS2949</name>
</gene>
<feature type="region of interest" description="Disordered" evidence="1">
    <location>
        <begin position="1"/>
        <end position="42"/>
    </location>
</feature>
<dbReference type="EMBL" id="LR899869">
    <property type="protein sequence ID" value="CAD7243011.1"/>
    <property type="molecule type" value="Genomic_DNA"/>
</dbReference>
<dbReference type="AlphaFoldDB" id="A0A7R8ZZS6"/>
<evidence type="ECO:0000313" key="2">
    <source>
        <dbReference type="EMBL" id="CAD7243011.1"/>
    </source>
</evidence>
<protein>
    <submittedName>
        <fullName evidence="2">Uncharacterized protein</fullName>
    </submittedName>
</protein>
<reference evidence="2" key="1">
    <citation type="submission" date="2020-11" db="EMBL/GenBank/DDBJ databases">
        <authorList>
            <person name="Tran Van P."/>
        </authorList>
    </citation>
    <scope>NUCLEOTIDE SEQUENCE</scope>
</reference>
<sequence length="276" mass="31093">MGGGYRSAPQSRQEMAETRQKPDPDRSKKRLNLLTPPPPPPASIDALSMCIDGRYMELDGVHDQLEVVGCKGVRGHHLVAFKQVPVNDSYGLCVFSETKIQLGQDVECGSLLTSLINSKLHTHLELTYDYSQVKHENTARSVLVKTTSDGNIIVHSNIERDGKDAEAHVHTHSEDSLQKQEMGCGFDDLLEGWTILKLVQSSDSSTYWRLILSSSGHLLRHERLYSAGLYLRPAKSVPFADLSSIHWMNAEEMEMFYTERRQRIRRRLSASLTTCL</sequence>
<proteinExistence type="predicted"/>
<name>A0A7R8ZZS6_9CRUS</name>
<keyword evidence="3" id="KW-1185">Reference proteome</keyword>
<evidence type="ECO:0000256" key="1">
    <source>
        <dbReference type="SAM" id="MobiDB-lite"/>
    </source>
</evidence>
<evidence type="ECO:0000313" key="3">
    <source>
        <dbReference type="Proteomes" id="UP000677054"/>
    </source>
</evidence>
<accession>A0A7R8ZZS6</accession>